<evidence type="ECO:0000313" key="2">
    <source>
        <dbReference type="Proteomes" id="UP001369815"/>
    </source>
</evidence>
<dbReference type="AlphaFoldDB" id="A0AAX6MCK7"/>
<accession>A0AAX6MCK7</accession>
<comment type="caution">
    <text evidence="1">The sequence shown here is derived from an EMBL/GenBank/DDBJ whole genome shotgun (WGS) entry which is preliminary data.</text>
</comment>
<evidence type="ECO:0000313" key="1">
    <source>
        <dbReference type="EMBL" id="KAK6950117.1"/>
    </source>
</evidence>
<keyword evidence="2" id="KW-1185">Reference proteome</keyword>
<dbReference type="Proteomes" id="UP001369815">
    <property type="component" value="Unassembled WGS sequence"/>
</dbReference>
<protein>
    <submittedName>
        <fullName evidence="1">Uncharacterized protein</fullName>
    </submittedName>
</protein>
<proteinExistence type="predicted"/>
<name>A0AAX6MCK7_9PEZI</name>
<sequence>MVQLPGSAFKISKEVAYYLINKTSPALITEPIHRFLAVAKEYVDTDSQLEKILQASFQCLGLLTDVMNLCLPISEGGDYVASSQAVVSPLIGASCVAKWKDLLNGLQEWQMHRPHELRQLMEVEGHEATFPIVIFAGGAGVSSNILYHTAMLLLLSHRPQSISLSELSRNSKLDVAQTSPLWHARRVCGIAVNSEPEHTRCWDPCMIAAFSVAARRMTHPAQQNDIIAYLGRVKAAGWHIDGLVQRLREEWGPIG</sequence>
<dbReference type="EMBL" id="JBANMG010000008">
    <property type="protein sequence ID" value="KAK6950117.1"/>
    <property type="molecule type" value="Genomic_DNA"/>
</dbReference>
<reference evidence="1 2" key="1">
    <citation type="journal article" date="2024" name="Front Chem Biol">
        <title>Unveiling the potential of Daldinia eschscholtzii MFLUCC 19-0629 through bioactivity and bioinformatics studies for enhanced sustainable agriculture production.</title>
        <authorList>
            <person name="Brooks S."/>
            <person name="Weaver J.A."/>
            <person name="Klomchit A."/>
            <person name="Alharthi S.A."/>
            <person name="Onlamun T."/>
            <person name="Nurani R."/>
            <person name="Vong T.K."/>
            <person name="Alberti F."/>
            <person name="Greco C."/>
        </authorList>
    </citation>
    <scope>NUCLEOTIDE SEQUENCE [LARGE SCALE GENOMIC DNA]</scope>
    <source>
        <strain evidence="1">MFLUCC 19-0629</strain>
    </source>
</reference>
<organism evidence="1 2">
    <name type="scientific">Daldinia eschscholtzii</name>
    <dbReference type="NCBI Taxonomy" id="292717"/>
    <lineage>
        <taxon>Eukaryota</taxon>
        <taxon>Fungi</taxon>
        <taxon>Dikarya</taxon>
        <taxon>Ascomycota</taxon>
        <taxon>Pezizomycotina</taxon>
        <taxon>Sordariomycetes</taxon>
        <taxon>Xylariomycetidae</taxon>
        <taxon>Xylariales</taxon>
        <taxon>Hypoxylaceae</taxon>
        <taxon>Daldinia</taxon>
    </lineage>
</organism>
<gene>
    <name evidence="1" type="ORF">Daesc_008443</name>
</gene>